<feature type="transmembrane region" description="Helical" evidence="1">
    <location>
        <begin position="119"/>
        <end position="139"/>
    </location>
</feature>
<protein>
    <submittedName>
        <fullName evidence="2">Uncharacterized protein</fullName>
    </submittedName>
</protein>
<dbReference type="Proteomes" id="UP000054560">
    <property type="component" value="Unassembled WGS sequence"/>
</dbReference>
<feature type="transmembrane region" description="Helical" evidence="1">
    <location>
        <begin position="33"/>
        <end position="54"/>
    </location>
</feature>
<dbReference type="AlphaFoldDB" id="A0A0L0FZ23"/>
<proteinExistence type="predicted"/>
<dbReference type="GeneID" id="25906306"/>
<keyword evidence="1" id="KW-0472">Membrane</keyword>
<evidence type="ECO:0000313" key="2">
    <source>
        <dbReference type="EMBL" id="KNC81889.1"/>
    </source>
</evidence>
<reference evidence="2 3" key="1">
    <citation type="submission" date="2011-02" db="EMBL/GenBank/DDBJ databases">
        <title>The Genome Sequence of Sphaeroforma arctica JP610.</title>
        <authorList>
            <consortium name="The Broad Institute Genome Sequencing Platform"/>
            <person name="Russ C."/>
            <person name="Cuomo C."/>
            <person name="Young S.K."/>
            <person name="Zeng Q."/>
            <person name="Gargeya S."/>
            <person name="Alvarado L."/>
            <person name="Berlin A."/>
            <person name="Chapman S.B."/>
            <person name="Chen Z."/>
            <person name="Freedman E."/>
            <person name="Gellesch M."/>
            <person name="Goldberg J."/>
            <person name="Griggs A."/>
            <person name="Gujja S."/>
            <person name="Heilman E."/>
            <person name="Heiman D."/>
            <person name="Howarth C."/>
            <person name="Mehta T."/>
            <person name="Neiman D."/>
            <person name="Pearson M."/>
            <person name="Roberts A."/>
            <person name="Saif S."/>
            <person name="Shea T."/>
            <person name="Shenoy N."/>
            <person name="Sisk P."/>
            <person name="Stolte C."/>
            <person name="Sykes S."/>
            <person name="White J."/>
            <person name="Yandava C."/>
            <person name="Burger G."/>
            <person name="Gray M.W."/>
            <person name="Holland P.W.H."/>
            <person name="King N."/>
            <person name="Lang F.B.F."/>
            <person name="Roger A.J."/>
            <person name="Ruiz-Trillo I."/>
            <person name="Haas B."/>
            <person name="Nusbaum C."/>
            <person name="Birren B."/>
        </authorList>
    </citation>
    <scope>NUCLEOTIDE SEQUENCE [LARGE SCALE GENOMIC DNA]</scope>
    <source>
        <strain evidence="2 3">JP610</strain>
    </source>
</reference>
<keyword evidence="1" id="KW-0812">Transmembrane</keyword>
<organism evidence="2 3">
    <name type="scientific">Sphaeroforma arctica JP610</name>
    <dbReference type="NCBI Taxonomy" id="667725"/>
    <lineage>
        <taxon>Eukaryota</taxon>
        <taxon>Ichthyosporea</taxon>
        <taxon>Ichthyophonida</taxon>
        <taxon>Sphaeroforma</taxon>
    </lineage>
</organism>
<gene>
    <name evidence="2" type="ORF">SARC_05802</name>
</gene>
<name>A0A0L0FZ23_9EUKA</name>
<keyword evidence="1" id="KW-1133">Transmembrane helix</keyword>
<dbReference type="RefSeq" id="XP_014155791.1">
    <property type="nucleotide sequence ID" value="XM_014300316.1"/>
</dbReference>
<accession>A0A0L0FZ23</accession>
<dbReference type="EMBL" id="KQ241982">
    <property type="protein sequence ID" value="KNC81889.1"/>
    <property type="molecule type" value="Genomic_DNA"/>
</dbReference>
<feature type="transmembrane region" description="Helical" evidence="1">
    <location>
        <begin position="60"/>
        <end position="84"/>
    </location>
</feature>
<sequence length="234" mass="25218">MEHSKMEADANSAEIRGNLQTLQELSMPSIASVLLPAAGLGGACGSLGYIHAIVTKQPSYARHAAFVGANTGLIGVVFFGFRAFLNHNQPGQEMSATIMSGMLVGSFAALKATNPRAGLASVVVVGAAAGVGQLAHDALERMAIKKHIKNRFPEHFKKPEVKPDHGLHTANRHPYFWTPIIRNGVNDYREHLHKAIKGLLEEHEGLRVVWQDLKDADEREKETGTGVGTETGEA</sequence>
<evidence type="ECO:0000256" key="1">
    <source>
        <dbReference type="SAM" id="Phobius"/>
    </source>
</evidence>
<keyword evidence="3" id="KW-1185">Reference proteome</keyword>
<evidence type="ECO:0000313" key="3">
    <source>
        <dbReference type="Proteomes" id="UP000054560"/>
    </source>
</evidence>